<name>A0A5C3FHS1_PSEA2</name>
<keyword evidence="3" id="KW-1185">Reference proteome</keyword>
<reference evidence="2" key="1">
    <citation type="submission" date="2018-03" db="EMBL/GenBank/DDBJ databases">
        <authorList>
            <person name="Guldener U."/>
        </authorList>
    </citation>
    <scope>NUCLEOTIDE SEQUENCE [LARGE SCALE GENOMIC DNA]</scope>
    <source>
        <strain evidence="2">ATCC34888</strain>
    </source>
</reference>
<gene>
    <name evidence="2" type="ORF">PSANT_01579</name>
</gene>
<sequence length="151" mass="16357">MILRLVSEAVCVALWPVPACCAVFCPLEASLEALDWQLRFALDANSEPNVRLDSGTLPVPMLGTSTQPLHGSRVTILSGAVSPPGCHTRRARRARWLSFRPRGLASFSCPAVTVSVSSARAFVLLERPCLSWSALSCPRLPRGPLPSRRPL</sequence>
<keyword evidence="1" id="KW-0732">Signal</keyword>
<dbReference type="AlphaFoldDB" id="A0A5C3FHS1"/>
<accession>A0A5C3FHS1</accession>
<dbReference type="EMBL" id="OOIQ01000003">
    <property type="protein sequence ID" value="SPO43894.1"/>
    <property type="molecule type" value="Genomic_DNA"/>
</dbReference>
<evidence type="ECO:0000256" key="1">
    <source>
        <dbReference type="SAM" id="SignalP"/>
    </source>
</evidence>
<evidence type="ECO:0000313" key="3">
    <source>
        <dbReference type="Proteomes" id="UP000325008"/>
    </source>
</evidence>
<organism evidence="2 3">
    <name type="scientific">Pseudozyma antarctica</name>
    <name type="common">Yeast</name>
    <name type="synonym">Candida antarctica</name>
    <dbReference type="NCBI Taxonomy" id="84753"/>
    <lineage>
        <taxon>Eukaryota</taxon>
        <taxon>Fungi</taxon>
        <taxon>Dikarya</taxon>
        <taxon>Basidiomycota</taxon>
        <taxon>Ustilaginomycotina</taxon>
        <taxon>Ustilaginomycetes</taxon>
        <taxon>Ustilaginales</taxon>
        <taxon>Ustilaginaceae</taxon>
        <taxon>Moesziomyces</taxon>
    </lineage>
</organism>
<evidence type="ECO:0000313" key="2">
    <source>
        <dbReference type="EMBL" id="SPO43894.1"/>
    </source>
</evidence>
<protein>
    <recommendedName>
        <fullName evidence="4">Secreted protein</fullName>
    </recommendedName>
</protein>
<evidence type="ECO:0008006" key="4">
    <source>
        <dbReference type="Google" id="ProtNLM"/>
    </source>
</evidence>
<proteinExistence type="predicted"/>
<dbReference type="Proteomes" id="UP000325008">
    <property type="component" value="Unassembled WGS sequence"/>
</dbReference>
<feature type="chain" id="PRO_5022771208" description="Secreted protein" evidence="1">
    <location>
        <begin position="22"/>
        <end position="151"/>
    </location>
</feature>
<comment type="caution">
    <text evidence="2">The sequence shown here is derived from an EMBL/GenBank/DDBJ whole genome shotgun (WGS) entry which is preliminary data.</text>
</comment>
<feature type="signal peptide" evidence="1">
    <location>
        <begin position="1"/>
        <end position="21"/>
    </location>
</feature>